<dbReference type="AlphaFoldDB" id="C9XZ49"/>
<sequence length="38" mass="4562">MRDRRQSKGFLTLAENEYAYISKAFAIMLRLRMKLILN</sequence>
<dbReference type="HOGENOM" id="CLU_3332991_0_0_6"/>
<gene>
    <name evidence="1" type="ordered locus">Ctu_33490</name>
</gene>
<reference evidence="2" key="2">
    <citation type="journal article" date="2011" name="J. Bacteriol.">
        <title>Complete genome sequence of Cronobacter turicensis LMG 23827, a food-borne pathogen causing deaths in neonates.</title>
        <authorList>
            <person name="Stephan R."/>
            <person name="Lehner A."/>
            <person name="Tischler P."/>
            <person name="Rattei T."/>
        </authorList>
    </citation>
    <scope>NUCLEOTIDE SEQUENCE [LARGE SCALE GENOMIC DNA]</scope>
    <source>
        <strain evidence="2">DSM 18703 / CCUG 55852 / LMG 23827 / z3032</strain>
    </source>
</reference>
<dbReference type="KEGG" id="ctu:CTU_33490"/>
<dbReference type="EMBL" id="FN543093">
    <property type="protein sequence ID" value="CBA33311.1"/>
    <property type="molecule type" value="Genomic_DNA"/>
</dbReference>
<evidence type="ECO:0000313" key="2">
    <source>
        <dbReference type="Proteomes" id="UP000002069"/>
    </source>
</evidence>
<proteinExistence type="predicted"/>
<keyword evidence="2" id="KW-1185">Reference proteome</keyword>
<evidence type="ECO:0000313" key="1">
    <source>
        <dbReference type="EMBL" id="CBA33311.1"/>
    </source>
</evidence>
<name>C9XZ49_CROTZ</name>
<protein>
    <submittedName>
        <fullName evidence="1">Uncharacterized protein</fullName>
    </submittedName>
</protein>
<accession>C9XZ49</accession>
<dbReference type="Proteomes" id="UP000002069">
    <property type="component" value="Chromosome"/>
</dbReference>
<organism evidence="1 2">
    <name type="scientific">Cronobacter turicensis (strain DSM 18703 / CCUG 55852 / LMG 23827 / z3032)</name>
    <dbReference type="NCBI Taxonomy" id="693216"/>
    <lineage>
        <taxon>Bacteria</taxon>
        <taxon>Pseudomonadati</taxon>
        <taxon>Pseudomonadota</taxon>
        <taxon>Gammaproteobacteria</taxon>
        <taxon>Enterobacterales</taxon>
        <taxon>Enterobacteriaceae</taxon>
        <taxon>Cronobacter</taxon>
    </lineage>
</organism>
<reference evidence="1 2" key="1">
    <citation type="journal article" date="2010" name="J. Bacteriol.">
        <title>Complete Genome Sequence of Cronobacter turicensis LMG 23827, a foodborne pathogen causing deaths in neonates.</title>
        <authorList>
            <person name="Stephan R."/>
            <person name="Lehner A."/>
            <person name="Tischler P."/>
            <person name="Rattei T."/>
        </authorList>
    </citation>
    <scope>NUCLEOTIDE SEQUENCE [LARGE SCALE GENOMIC DNA]</scope>
    <source>
        <strain evidence="2">DSM 18703 / CCUG 55852 / LMG 23827 / z3032</strain>
    </source>
</reference>